<dbReference type="AlphaFoldDB" id="A0A819QPP5"/>
<keyword evidence="3" id="KW-0548">Nucleotidyltransferase</keyword>
<comment type="catalytic activity">
    <reaction evidence="5">
        <text>ssDNA + n NTP = ssDNA/pppN(pN)n-1 hybrid + (n-1) diphosphate.</text>
        <dbReference type="EC" id="2.7.7.102"/>
    </reaction>
</comment>
<dbReference type="GO" id="GO:0031297">
    <property type="term" value="P:replication fork processing"/>
    <property type="evidence" value="ECO:0007669"/>
    <property type="project" value="TreeGrafter"/>
</dbReference>
<dbReference type="GO" id="GO:0009411">
    <property type="term" value="P:response to UV"/>
    <property type="evidence" value="ECO:0007669"/>
    <property type="project" value="TreeGrafter"/>
</dbReference>
<proteinExistence type="inferred from homology"/>
<evidence type="ECO:0000256" key="2">
    <source>
        <dbReference type="ARBA" id="ARBA00012417"/>
    </source>
</evidence>
<dbReference type="PANTHER" id="PTHR31399">
    <property type="entry name" value="DNA-DIRECTED PRIMASE / POLYMERASE PROTEIN"/>
    <property type="match status" value="1"/>
</dbReference>
<keyword evidence="3" id="KW-0808">Transferase</keyword>
<name>A0A819QPP5_9BILA</name>
<comment type="caution">
    <text evidence="8">The sequence shown here is derived from an EMBL/GenBank/DDBJ whole genome shotgun (WGS) entry which is preliminary data.</text>
</comment>
<reference evidence="8" key="1">
    <citation type="submission" date="2021-02" db="EMBL/GenBank/DDBJ databases">
        <authorList>
            <person name="Nowell W R."/>
        </authorList>
    </citation>
    <scope>NUCLEOTIDE SEQUENCE</scope>
</reference>
<organism evidence="8 9">
    <name type="scientific">Rotaria magnacalcarata</name>
    <dbReference type="NCBI Taxonomy" id="392030"/>
    <lineage>
        <taxon>Eukaryota</taxon>
        <taxon>Metazoa</taxon>
        <taxon>Spiralia</taxon>
        <taxon>Gnathifera</taxon>
        <taxon>Rotifera</taxon>
        <taxon>Eurotatoria</taxon>
        <taxon>Bdelloidea</taxon>
        <taxon>Philodinida</taxon>
        <taxon>Philodinidae</taxon>
        <taxon>Rotaria</taxon>
    </lineage>
</organism>
<evidence type="ECO:0000256" key="1">
    <source>
        <dbReference type="ARBA" id="ARBA00009762"/>
    </source>
</evidence>
<gene>
    <name evidence="8" type="ORF">UXM345_LOCUS18074</name>
</gene>
<keyword evidence="3" id="KW-0239">DNA-directed DNA polymerase</keyword>
<dbReference type="SUPFAM" id="SSF50249">
    <property type="entry name" value="Nucleic acid-binding proteins"/>
    <property type="match status" value="1"/>
</dbReference>
<dbReference type="GO" id="GO:0003887">
    <property type="term" value="F:DNA-directed DNA polymerase activity"/>
    <property type="evidence" value="ECO:0007669"/>
    <property type="project" value="UniProtKB-KW"/>
</dbReference>
<evidence type="ECO:0000256" key="7">
    <source>
        <dbReference type="ARBA" id="ARBA00047303"/>
    </source>
</evidence>
<evidence type="ECO:0000313" key="8">
    <source>
        <dbReference type="EMBL" id="CAF4032261.1"/>
    </source>
</evidence>
<evidence type="ECO:0000256" key="6">
    <source>
        <dbReference type="ARBA" id="ARBA00044768"/>
    </source>
</evidence>
<dbReference type="PANTHER" id="PTHR31399:SF0">
    <property type="entry name" value="DNA-DIRECTED PRIMASE_POLYMERASE PROTEIN"/>
    <property type="match status" value="1"/>
</dbReference>
<dbReference type="GO" id="GO:0005759">
    <property type="term" value="C:mitochondrial matrix"/>
    <property type="evidence" value="ECO:0007669"/>
    <property type="project" value="TreeGrafter"/>
</dbReference>
<sequence>MDISESVLEMYEDILKNISNKNNVETSLSSSIEEIFNPGVEQEEYKKNNNDNNEELNNNGNSYIYENSNMNQSNDKDHDVELHGYNKHHQTRINIFEMMNTSTSEISTWDLSDDTSAINLVAFNLDSYTMSNKLVEGKSYEFGYLSIRTVDNMYKKLSHEYQLLVNNATNVREISMSYNYEMKYNFTDLNEIETLPFNSIIDVQVTVLRDYGITAGNTNGNSWMRRELHVGQNGVNIKLTLWNEQAKVISTSVIQKSLKIKYVKIDYFNGLRTLVSMGNTRLTIASTSEKISYHLIHANPSILFQNTTTLRIFMKTIIHSLLLSIIQHKCTTFNINLTVLECASTSNLINQLVPFVNTLRKHCNRCNTSIPFVSIADIAYLLVQNKTNQWTLAIDTNVYSKNQQLRLFESVKYGKNNPLVLSTKFPFHSEIKYSYSNLLKKSLIIFMEHDIIPKIYLKDKNFVVDLYSISNPINTLS</sequence>
<evidence type="ECO:0000256" key="4">
    <source>
        <dbReference type="ARBA" id="ARBA00026139"/>
    </source>
</evidence>
<dbReference type="GO" id="GO:0042276">
    <property type="term" value="P:error-prone translesion synthesis"/>
    <property type="evidence" value="ECO:0007669"/>
    <property type="project" value="InterPro"/>
</dbReference>
<dbReference type="GO" id="GO:0003682">
    <property type="term" value="F:chromatin binding"/>
    <property type="evidence" value="ECO:0007669"/>
    <property type="project" value="TreeGrafter"/>
</dbReference>
<evidence type="ECO:0000313" key="9">
    <source>
        <dbReference type="Proteomes" id="UP000663842"/>
    </source>
</evidence>
<comment type="catalytic activity">
    <reaction evidence="7">
        <text>DNA(n) + a 2'-deoxyribonucleoside 5'-triphosphate = DNA(n+1) + diphosphate</text>
        <dbReference type="Rhea" id="RHEA:22508"/>
        <dbReference type="Rhea" id="RHEA-COMP:17339"/>
        <dbReference type="Rhea" id="RHEA-COMP:17340"/>
        <dbReference type="ChEBI" id="CHEBI:33019"/>
        <dbReference type="ChEBI" id="CHEBI:61560"/>
        <dbReference type="ChEBI" id="CHEBI:173112"/>
        <dbReference type="EC" id="2.7.7.7"/>
    </reaction>
    <physiologicalReaction direction="left-to-right" evidence="7">
        <dbReference type="Rhea" id="RHEA:22509"/>
    </physiologicalReaction>
</comment>
<evidence type="ECO:0000256" key="3">
    <source>
        <dbReference type="ARBA" id="ARBA00022932"/>
    </source>
</evidence>
<dbReference type="Proteomes" id="UP000663842">
    <property type="component" value="Unassembled WGS sequence"/>
</dbReference>
<dbReference type="Gene3D" id="2.40.50.140">
    <property type="entry name" value="Nucleic acid-binding proteins"/>
    <property type="match status" value="2"/>
</dbReference>
<dbReference type="InterPro" id="IPR012340">
    <property type="entry name" value="NA-bd_OB-fold"/>
</dbReference>
<dbReference type="InterPro" id="IPR044917">
    <property type="entry name" value="PRIMPOL"/>
</dbReference>
<evidence type="ECO:0000256" key="5">
    <source>
        <dbReference type="ARBA" id="ARBA00044677"/>
    </source>
</evidence>
<dbReference type="GO" id="GO:0005634">
    <property type="term" value="C:nucleus"/>
    <property type="evidence" value="ECO:0007669"/>
    <property type="project" value="TreeGrafter"/>
</dbReference>
<comment type="similarity">
    <text evidence="1">Belongs to the eukaryotic-type primase small subunit family.</text>
</comment>
<dbReference type="EC" id="2.7.7.102" evidence="6"/>
<accession>A0A819QPP5</accession>
<dbReference type="GO" id="GO:0006264">
    <property type="term" value="P:mitochondrial DNA replication"/>
    <property type="evidence" value="ECO:0007669"/>
    <property type="project" value="TreeGrafter"/>
</dbReference>
<dbReference type="EC" id="2.7.7.7" evidence="2"/>
<protein>
    <recommendedName>
        <fullName evidence="4">DNA-directed primase/polymerase protein</fullName>
        <ecNumber evidence="6">2.7.7.102</ecNumber>
        <ecNumber evidence="2">2.7.7.7</ecNumber>
    </recommendedName>
</protein>
<dbReference type="EMBL" id="CAJOBF010002409">
    <property type="protein sequence ID" value="CAF4032261.1"/>
    <property type="molecule type" value="Genomic_DNA"/>
</dbReference>